<feature type="region of interest" description="Disordered" evidence="3">
    <location>
        <begin position="1"/>
        <end position="22"/>
    </location>
</feature>
<dbReference type="GO" id="GO:0090575">
    <property type="term" value="C:RNA polymerase II transcription regulator complex"/>
    <property type="evidence" value="ECO:0007669"/>
    <property type="project" value="TreeGrafter"/>
</dbReference>
<dbReference type="PANTHER" id="PTHR13935">
    <property type="entry name" value="ACHAETE-SCUTE TRANSCRIPTION FACTOR-RELATED"/>
    <property type="match status" value="1"/>
</dbReference>
<accession>A0A336KPN9</accession>
<dbReference type="GO" id="GO:0045944">
    <property type="term" value="P:positive regulation of transcription by RNA polymerase II"/>
    <property type="evidence" value="ECO:0007669"/>
    <property type="project" value="TreeGrafter"/>
</dbReference>
<dbReference type="CDD" id="cd19744">
    <property type="entry name" value="bHLH_TS_dAS-C_like"/>
    <property type="match status" value="1"/>
</dbReference>
<feature type="domain" description="BHLH" evidence="4">
    <location>
        <begin position="70"/>
        <end position="133"/>
    </location>
</feature>
<dbReference type="GO" id="GO:0007399">
    <property type="term" value="P:nervous system development"/>
    <property type="evidence" value="ECO:0007669"/>
    <property type="project" value="UniProtKB-KW"/>
</dbReference>
<dbReference type="GO" id="GO:0000981">
    <property type="term" value="F:DNA-binding transcription factor activity, RNA polymerase II-specific"/>
    <property type="evidence" value="ECO:0007669"/>
    <property type="project" value="TreeGrafter"/>
</dbReference>
<keyword evidence="1" id="KW-0524">Neurogenesis</keyword>
<reference evidence="5" key="1">
    <citation type="submission" date="2018-04" db="EMBL/GenBank/DDBJ databases">
        <authorList>
            <person name="Go L.Y."/>
            <person name="Mitchell J.A."/>
        </authorList>
    </citation>
    <scope>NUCLEOTIDE SEQUENCE</scope>
    <source>
        <tissue evidence="5">Whole organism</tissue>
    </source>
</reference>
<keyword evidence="2" id="KW-0238">DNA-binding</keyword>
<evidence type="ECO:0000259" key="4">
    <source>
        <dbReference type="PROSITE" id="PS50888"/>
    </source>
</evidence>
<dbReference type="PROSITE" id="PS50888">
    <property type="entry name" value="BHLH"/>
    <property type="match status" value="1"/>
</dbReference>
<reference evidence="6" key="2">
    <citation type="submission" date="2018-07" db="EMBL/GenBank/DDBJ databases">
        <authorList>
            <person name="Quirk P.G."/>
            <person name="Krulwich T.A."/>
        </authorList>
    </citation>
    <scope>NUCLEOTIDE SEQUENCE</scope>
</reference>
<dbReference type="InterPro" id="IPR036638">
    <property type="entry name" value="HLH_DNA-bd_sf"/>
</dbReference>
<dbReference type="OMA" id="NMPYGEQ"/>
<evidence type="ECO:0000313" key="6">
    <source>
        <dbReference type="EMBL" id="SSX26477.1"/>
    </source>
</evidence>
<dbReference type="Gene3D" id="4.10.280.10">
    <property type="entry name" value="Helix-loop-helix DNA-binding domain"/>
    <property type="match status" value="1"/>
</dbReference>
<dbReference type="EMBL" id="UFQT01000677">
    <property type="protein sequence ID" value="SSX26477.1"/>
    <property type="molecule type" value="Genomic_DNA"/>
</dbReference>
<protein>
    <submittedName>
        <fullName evidence="5">CSON013448 protein</fullName>
    </submittedName>
</protein>
<sequence>MHPMEFNQNYLSINHSSGNLSNNKKNVTPELKEHKPNANNITINNNSFTDGRYKKKYNFTNSHYPGHQSASVVRRNARERNRVKQVNNGFANLRQHIPLKVISSLSGTNGRGASKKLSKVDTLKLAVEYIKSLQSLLEECENKKNIKTVLPSPHLNFSSSNSSEISVSPSPSYSSDTSLIGNNNTYQIKEHFKIEPYDNYLESNQSGSPSPKLSYSNMSYIHINNQFNNNKRINGEDYSHNQVSPDDEDLLDTIAWWQEQQ</sequence>
<proteinExistence type="predicted"/>
<gene>
    <name evidence="5" type="primary">CSON013448</name>
</gene>
<dbReference type="GO" id="GO:0046983">
    <property type="term" value="F:protein dimerization activity"/>
    <property type="evidence" value="ECO:0007669"/>
    <property type="project" value="InterPro"/>
</dbReference>
<dbReference type="Pfam" id="PF00010">
    <property type="entry name" value="HLH"/>
    <property type="match status" value="1"/>
</dbReference>
<dbReference type="SUPFAM" id="SSF47459">
    <property type="entry name" value="HLH, helix-loop-helix DNA-binding domain"/>
    <property type="match status" value="1"/>
</dbReference>
<feature type="region of interest" description="Disordered" evidence="3">
    <location>
        <begin position="158"/>
        <end position="178"/>
    </location>
</feature>
<evidence type="ECO:0000256" key="3">
    <source>
        <dbReference type="SAM" id="MobiDB-lite"/>
    </source>
</evidence>
<evidence type="ECO:0000256" key="2">
    <source>
        <dbReference type="ARBA" id="ARBA00023125"/>
    </source>
</evidence>
<dbReference type="InterPro" id="IPR015660">
    <property type="entry name" value="MASH1/Ascl1a-like"/>
</dbReference>
<organism evidence="5">
    <name type="scientific">Culicoides sonorensis</name>
    <name type="common">Biting midge</name>
    <dbReference type="NCBI Taxonomy" id="179676"/>
    <lineage>
        <taxon>Eukaryota</taxon>
        <taxon>Metazoa</taxon>
        <taxon>Ecdysozoa</taxon>
        <taxon>Arthropoda</taxon>
        <taxon>Hexapoda</taxon>
        <taxon>Insecta</taxon>
        <taxon>Pterygota</taxon>
        <taxon>Neoptera</taxon>
        <taxon>Endopterygota</taxon>
        <taxon>Diptera</taxon>
        <taxon>Nematocera</taxon>
        <taxon>Chironomoidea</taxon>
        <taxon>Ceratopogonidae</taxon>
        <taxon>Ceratopogoninae</taxon>
        <taxon>Culicoides</taxon>
        <taxon>Monoculicoides</taxon>
    </lineage>
</organism>
<dbReference type="SMART" id="SM00353">
    <property type="entry name" value="HLH"/>
    <property type="match status" value="1"/>
</dbReference>
<dbReference type="VEuPathDB" id="VectorBase:CSON013448"/>
<evidence type="ECO:0000313" key="5">
    <source>
        <dbReference type="EMBL" id="SSX06121.1"/>
    </source>
</evidence>
<dbReference type="EMBL" id="UFQS01000677">
    <property type="protein sequence ID" value="SSX06121.1"/>
    <property type="molecule type" value="Genomic_DNA"/>
</dbReference>
<dbReference type="PANTHER" id="PTHR13935:SF106">
    <property type="entry name" value="ACHAETE-SCUTE COMPLEX PROTEIN T5-RELATED"/>
    <property type="match status" value="1"/>
</dbReference>
<dbReference type="AlphaFoldDB" id="A0A336KPN9"/>
<evidence type="ECO:0000256" key="1">
    <source>
        <dbReference type="ARBA" id="ARBA00022902"/>
    </source>
</evidence>
<dbReference type="GO" id="GO:0000977">
    <property type="term" value="F:RNA polymerase II transcription regulatory region sequence-specific DNA binding"/>
    <property type="evidence" value="ECO:0007669"/>
    <property type="project" value="TreeGrafter"/>
</dbReference>
<name>A0A336KPN9_CULSO</name>
<dbReference type="InterPro" id="IPR011598">
    <property type="entry name" value="bHLH_dom"/>
</dbReference>